<dbReference type="Pfam" id="PF02447">
    <property type="entry name" value="GntP_permease"/>
    <property type="match status" value="1"/>
</dbReference>
<evidence type="ECO:0000313" key="2">
    <source>
        <dbReference type="EMBL" id="ERI88898.1"/>
    </source>
</evidence>
<feature type="transmembrane region" description="Helical" evidence="1">
    <location>
        <begin position="395"/>
        <end position="416"/>
    </location>
</feature>
<keyword evidence="1" id="KW-0472">Membrane</keyword>
<dbReference type="EMBL" id="AWSV01000013">
    <property type="protein sequence ID" value="ERI88898.1"/>
    <property type="molecule type" value="Genomic_DNA"/>
</dbReference>
<name>U2CXU9_9BACE</name>
<dbReference type="AlphaFoldDB" id="U2CXU9"/>
<protein>
    <submittedName>
        <fullName evidence="2">Citrate transporter</fullName>
    </submittedName>
</protein>
<accession>U2CXU9</accession>
<dbReference type="PANTHER" id="PTHR30354">
    <property type="entry name" value="GNT FAMILY GLUCONATE TRANSPORTER"/>
    <property type="match status" value="1"/>
</dbReference>
<feature type="transmembrane region" description="Helical" evidence="1">
    <location>
        <begin position="241"/>
        <end position="260"/>
    </location>
</feature>
<comment type="caution">
    <text evidence="2">The sequence shown here is derived from an EMBL/GenBank/DDBJ whole genome shotgun (WGS) entry which is preliminary data.</text>
</comment>
<organism evidence="2 3">
    <name type="scientific">Bacteroides pyogenes F0041</name>
    <dbReference type="NCBI Taxonomy" id="1321819"/>
    <lineage>
        <taxon>Bacteria</taxon>
        <taxon>Pseudomonadati</taxon>
        <taxon>Bacteroidota</taxon>
        <taxon>Bacteroidia</taxon>
        <taxon>Bacteroidales</taxon>
        <taxon>Bacteroidaceae</taxon>
        <taxon>Bacteroides</taxon>
    </lineage>
</organism>
<dbReference type="Proteomes" id="UP000016496">
    <property type="component" value="Unassembled WGS sequence"/>
</dbReference>
<proteinExistence type="predicted"/>
<dbReference type="InterPro" id="IPR003474">
    <property type="entry name" value="Glcn_transporter"/>
</dbReference>
<dbReference type="RefSeq" id="WP_021645620.1">
    <property type="nucleotide sequence ID" value="NZ_KE993111.1"/>
</dbReference>
<feature type="transmembrane region" description="Helical" evidence="1">
    <location>
        <begin position="316"/>
        <end position="339"/>
    </location>
</feature>
<keyword evidence="1" id="KW-1133">Transmembrane helix</keyword>
<evidence type="ECO:0000313" key="3">
    <source>
        <dbReference type="Proteomes" id="UP000016496"/>
    </source>
</evidence>
<dbReference type="HOGENOM" id="CLU_052160_0_0_10"/>
<gene>
    <name evidence="2" type="ORF">HMPREF1981_00214</name>
</gene>
<reference evidence="2 3" key="1">
    <citation type="submission" date="2013-08" db="EMBL/GenBank/DDBJ databases">
        <authorList>
            <person name="Weinstock G."/>
            <person name="Sodergren E."/>
            <person name="Wylie T."/>
            <person name="Fulton L."/>
            <person name="Fulton R."/>
            <person name="Fronick C."/>
            <person name="O'Laughlin M."/>
            <person name="Godfrey J."/>
            <person name="Miner T."/>
            <person name="Herter B."/>
            <person name="Appelbaum E."/>
            <person name="Cordes M."/>
            <person name="Lek S."/>
            <person name="Wollam A."/>
            <person name="Pepin K.H."/>
            <person name="Palsikar V.B."/>
            <person name="Mitreva M."/>
            <person name="Wilson R.K."/>
        </authorList>
    </citation>
    <scope>NUCLEOTIDE SEQUENCE [LARGE SCALE GENOMIC DNA]</scope>
    <source>
        <strain evidence="2 3">F0041</strain>
    </source>
</reference>
<dbReference type="OrthoDB" id="2136698at2"/>
<dbReference type="GO" id="GO:0015128">
    <property type="term" value="F:gluconate transmembrane transporter activity"/>
    <property type="evidence" value="ECO:0007669"/>
    <property type="project" value="InterPro"/>
</dbReference>
<dbReference type="PATRIC" id="fig|1321819.3.peg.202"/>
<sequence length="417" mass="43859">MYTTLGALLGLLLAIWLIINKIHPVYGLMTGALAGGLAGGLSLIETVNVMVDGVRDVSPAVIRILSAGVLSGVLIETGAAAKISNTIILRLGRKHIYLALSFATFLLCAVGVFIDVAVITVAPIALSIQQRLDIPTSFLLLAMIGGGKSGNIISPNPNTIIAAENFNTDLSSVMFAGIIPAFIGLVMTMILVEWISQKKQVSKEFVFEVKDKSHEQLTLWSSLMAPLVTIVLLALRPLFGVVIDPLIALPLGGVAGILSIRCWKKVPQILELGLQKMAPVATLLIGTGTIAGVIKNSDLNSFLLWFLNYCHLSDSIVAPVSGALMSAATASTTAGAMLASASFADTLISVGIPGVWGALMVNAGATVLDHLPHGSFFHTTGGVCGLIFKDRLKLIPYETLIGMILAVSSALLYFFIS</sequence>
<dbReference type="GO" id="GO:0005886">
    <property type="term" value="C:plasma membrane"/>
    <property type="evidence" value="ECO:0007669"/>
    <property type="project" value="TreeGrafter"/>
</dbReference>
<keyword evidence="1" id="KW-0812">Transmembrane</keyword>
<dbReference type="PANTHER" id="PTHR30354:SF23">
    <property type="entry name" value="GNTP FAMILY PERMEASE"/>
    <property type="match status" value="1"/>
</dbReference>
<feature type="transmembrane region" description="Helical" evidence="1">
    <location>
        <begin position="217"/>
        <end position="235"/>
    </location>
</feature>
<feature type="transmembrane region" description="Helical" evidence="1">
    <location>
        <begin position="346"/>
        <end position="365"/>
    </location>
</feature>
<feature type="transmembrane region" description="Helical" evidence="1">
    <location>
        <begin position="96"/>
        <end position="126"/>
    </location>
</feature>
<feature type="transmembrane region" description="Helical" evidence="1">
    <location>
        <begin position="173"/>
        <end position="196"/>
    </location>
</feature>
<evidence type="ECO:0000256" key="1">
    <source>
        <dbReference type="SAM" id="Phobius"/>
    </source>
</evidence>
<feature type="transmembrane region" description="Helical" evidence="1">
    <location>
        <begin position="280"/>
        <end position="296"/>
    </location>
</feature>
<feature type="transmembrane region" description="Helical" evidence="1">
    <location>
        <begin position="60"/>
        <end position="84"/>
    </location>
</feature>